<evidence type="ECO:0000256" key="3">
    <source>
        <dbReference type="ARBA" id="ARBA00022989"/>
    </source>
</evidence>
<keyword evidence="4 6" id="KW-0472">Membrane</keyword>
<feature type="domain" description="TM7S3/TM198-like" evidence="8">
    <location>
        <begin position="3"/>
        <end position="137"/>
    </location>
</feature>
<evidence type="ECO:0000256" key="5">
    <source>
        <dbReference type="SAM" id="MobiDB-lite"/>
    </source>
</evidence>
<feature type="region of interest" description="Disordered" evidence="5">
    <location>
        <begin position="542"/>
        <end position="567"/>
    </location>
</feature>
<feature type="region of interest" description="Disordered" evidence="5">
    <location>
        <begin position="286"/>
        <end position="317"/>
    </location>
</feature>
<evidence type="ECO:0000259" key="7">
    <source>
        <dbReference type="Pfam" id="PF08550"/>
    </source>
</evidence>
<feature type="domain" description="Nitrogen regulatory protein areA GATA-like" evidence="7">
    <location>
        <begin position="511"/>
        <end position="535"/>
    </location>
</feature>
<dbReference type="EMBL" id="JAAAIP010000419">
    <property type="protein sequence ID" value="KAG0317515.1"/>
    <property type="molecule type" value="Genomic_DNA"/>
</dbReference>
<dbReference type="InterPro" id="IPR013860">
    <property type="entry name" value="AreA_GATA"/>
</dbReference>
<dbReference type="AlphaFoldDB" id="A0A9P6RGW1"/>
<feature type="transmembrane region" description="Helical" evidence="6">
    <location>
        <begin position="53"/>
        <end position="77"/>
    </location>
</feature>
<evidence type="ECO:0000313" key="10">
    <source>
        <dbReference type="Proteomes" id="UP000738325"/>
    </source>
</evidence>
<feature type="region of interest" description="Disordered" evidence="5">
    <location>
        <begin position="213"/>
        <end position="236"/>
    </location>
</feature>
<evidence type="ECO:0000256" key="6">
    <source>
        <dbReference type="SAM" id="Phobius"/>
    </source>
</evidence>
<name>A0A9P6RGW1_9FUNG</name>
<dbReference type="Pfam" id="PF13886">
    <property type="entry name" value="TM7S3_TM198"/>
    <property type="match status" value="1"/>
</dbReference>
<feature type="transmembrane region" description="Helical" evidence="6">
    <location>
        <begin position="25"/>
        <end position="46"/>
    </location>
</feature>
<keyword evidence="10" id="KW-1185">Reference proteome</keyword>
<evidence type="ECO:0000256" key="2">
    <source>
        <dbReference type="ARBA" id="ARBA00022692"/>
    </source>
</evidence>
<dbReference type="GO" id="GO:0016020">
    <property type="term" value="C:membrane"/>
    <property type="evidence" value="ECO:0007669"/>
    <property type="project" value="UniProtKB-SubCell"/>
</dbReference>
<dbReference type="InterPro" id="IPR025256">
    <property type="entry name" value="TM7S3/TM198-like_dom"/>
</dbReference>
<accession>A0A9P6RGW1</accession>
<reference evidence="9" key="1">
    <citation type="journal article" date="2020" name="Fungal Divers.">
        <title>Resolving the Mortierellaceae phylogeny through synthesis of multi-gene phylogenetics and phylogenomics.</title>
        <authorList>
            <person name="Vandepol N."/>
            <person name="Liber J."/>
            <person name="Desiro A."/>
            <person name="Na H."/>
            <person name="Kennedy M."/>
            <person name="Barry K."/>
            <person name="Grigoriev I.V."/>
            <person name="Miller A.N."/>
            <person name="O'Donnell K."/>
            <person name="Stajich J.E."/>
            <person name="Bonito G."/>
        </authorList>
    </citation>
    <scope>NUCLEOTIDE SEQUENCE</scope>
    <source>
        <strain evidence="9">REB-010B</strain>
    </source>
</reference>
<feature type="region of interest" description="Disordered" evidence="5">
    <location>
        <begin position="438"/>
        <end position="466"/>
    </location>
</feature>
<feature type="compositionally biased region" description="Polar residues" evidence="5">
    <location>
        <begin position="295"/>
        <end position="316"/>
    </location>
</feature>
<sequence>MWVWLVAGLTGAILSFRFWDLGVTFTGAFGGFALAMGIIAVANLSITNAGRYVILGILVLGGATIATFFERLFIIIWTSCGGAYMFMFGVDQFAQVGYREIIVIFDFTGKTLQYHPNLHVYLMLGFSLVLASLGIGWEFWHHEKPVLMDRRAIFRIYGRPFGKRPHKLIGQRIHHHLKNKSDLYAYFLGCVCLQRTTIEDVLYNSDSCGASDIGHPVPGESPISGDQPSSTEEGHAGVTKEPITVISASSDNSPLKSAPLADSAEKHPELLSGISTSVDSSANSAVLSAASPSSEDISGSTAHLESSKDPSAQASRTTHIITSTSSHTESHHTESDAMFNPIPAARPEPHHPLFSPNLGARTLEMLRLVTEDLTPGNTIPRDYVPLNERAAVTAPVSFIWPPSVTASSASASARSSTSFLSDEQVDSQGLHIFEFSENTESDYESQEPEILESGQKSKAPPARTTADKTMVAVEDRHGFIENGDIDVDGCEVKKEPEEEEVKQEDAAEPQVWRLFSRIRKTVPETQRLENLTWRMTAMTLHKKQDGKQEEKLASTINAADIAVGPPR</sequence>
<keyword evidence="3 6" id="KW-1133">Transmembrane helix</keyword>
<evidence type="ECO:0008006" key="11">
    <source>
        <dbReference type="Google" id="ProtNLM"/>
    </source>
</evidence>
<dbReference type="OrthoDB" id="102260at2759"/>
<comment type="caution">
    <text evidence="9">The sequence shown here is derived from an EMBL/GenBank/DDBJ whole genome shotgun (WGS) entry which is preliminary data.</text>
</comment>
<feature type="compositionally biased region" description="Acidic residues" evidence="5">
    <location>
        <begin position="438"/>
        <end position="450"/>
    </location>
</feature>
<evidence type="ECO:0000256" key="1">
    <source>
        <dbReference type="ARBA" id="ARBA00004141"/>
    </source>
</evidence>
<proteinExistence type="predicted"/>
<keyword evidence="2 6" id="KW-0812">Transmembrane</keyword>
<dbReference type="Pfam" id="PF08550">
    <property type="entry name" value="GATA_AreA"/>
    <property type="match status" value="1"/>
</dbReference>
<evidence type="ECO:0000259" key="8">
    <source>
        <dbReference type="Pfam" id="PF13886"/>
    </source>
</evidence>
<protein>
    <recommendedName>
        <fullName evidence="11">DUF4203 domain-containing protein</fullName>
    </recommendedName>
</protein>
<comment type="subcellular location">
    <subcellularLocation>
        <location evidence="1">Membrane</location>
        <topology evidence="1">Multi-pass membrane protein</topology>
    </subcellularLocation>
</comment>
<feature type="compositionally biased region" description="Basic and acidic residues" evidence="5">
    <location>
        <begin position="542"/>
        <end position="552"/>
    </location>
</feature>
<organism evidence="9 10">
    <name type="scientific">Dissophora globulifera</name>
    <dbReference type="NCBI Taxonomy" id="979702"/>
    <lineage>
        <taxon>Eukaryota</taxon>
        <taxon>Fungi</taxon>
        <taxon>Fungi incertae sedis</taxon>
        <taxon>Mucoromycota</taxon>
        <taxon>Mortierellomycotina</taxon>
        <taxon>Mortierellomycetes</taxon>
        <taxon>Mortierellales</taxon>
        <taxon>Mortierellaceae</taxon>
        <taxon>Dissophora</taxon>
    </lineage>
</organism>
<evidence type="ECO:0000256" key="4">
    <source>
        <dbReference type="ARBA" id="ARBA00023136"/>
    </source>
</evidence>
<dbReference type="Proteomes" id="UP000738325">
    <property type="component" value="Unassembled WGS sequence"/>
</dbReference>
<evidence type="ECO:0000313" key="9">
    <source>
        <dbReference type="EMBL" id="KAG0317515.1"/>
    </source>
</evidence>
<gene>
    <name evidence="9" type="ORF">BGZ99_006233</name>
</gene>
<feature type="transmembrane region" description="Helical" evidence="6">
    <location>
        <begin position="118"/>
        <end position="140"/>
    </location>
</feature>